<dbReference type="EMBL" id="BNJG01000003">
    <property type="protein sequence ID" value="GHO58940.1"/>
    <property type="molecule type" value="Genomic_DNA"/>
</dbReference>
<proteinExistence type="predicted"/>
<dbReference type="Proteomes" id="UP000654345">
    <property type="component" value="Unassembled WGS sequence"/>
</dbReference>
<organism evidence="1 2">
    <name type="scientific">Ktedonobacter robiniae</name>
    <dbReference type="NCBI Taxonomy" id="2778365"/>
    <lineage>
        <taxon>Bacteria</taxon>
        <taxon>Bacillati</taxon>
        <taxon>Chloroflexota</taxon>
        <taxon>Ktedonobacteria</taxon>
        <taxon>Ktedonobacterales</taxon>
        <taxon>Ktedonobacteraceae</taxon>
        <taxon>Ktedonobacter</taxon>
    </lineage>
</organism>
<protein>
    <submittedName>
        <fullName evidence="1">Uncharacterized protein</fullName>
    </submittedName>
</protein>
<evidence type="ECO:0000313" key="2">
    <source>
        <dbReference type="Proteomes" id="UP000654345"/>
    </source>
</evidence>
<name>A0ABQ3V2T3_9CHLR</name>
<accession>A0ABQ3V2T3</accession>
<keyword evidence="2" id="KW-1185">Reference proteome</keyword>
<evidence type="ECO:0000313" key="1">
    <source>
        <dbReference type="EMBL" id="GHO58940.1"/>
    </source>
</evidence>
<gene>
    <name evidence="1" type="ORF">KSB_74150</name>
</gene>
<comment type="caution">
    <text evidence="1">The sequence shown here is derived from an EMBL/GenBank/DDBJ whole genome shotgun (WGS) entry which is preliminary data.</text>
</comment>
<sequence>MQTCTQLQTMAVAFRQICKDTDKTPWVPLGDFMNDFFDNFADRREELVKDPIEVSASLAPELRRWAVFCAASVEYLCAKYELPCPAWVHDAAYAPLADAWFFSPAAERNPRVRERYERETPEEFKRRNIYCGNKVYVSKREAAAELRLKLSA</sequence>
<reference evidence="1 2" key="1">
    <citation type="journal article" date="2021" name="Int. J. Syst. Evol. Microbiol.">
        <title>Reticulibacter mediterranei gen. nov., sp. nov., within the new family Reticulibacteraceae fam. nov., and Ktedonospora formicarum gen. nov., sp. nov., Ktedonobacter robiniae sp. nov., Dictyobacter formicarum sp. nov. and Dictyobacter arantiisoli sp. nov., belonging to the class Ktedonobacteria.</title>
        <authorList>
            <person name="Yabe S."/>
            <person name="Zheng Y."/>
            <person name="Wang C.M."/>
            <person name="Sakai Y."/>
            <person name="Abe K."/>
            <person name="Yokota A."/>
            <person name="Donadio S."/>
            <person name="Cavaletti L."/>
            <person name="Monciardini P."/>
        </authorList>
    </citation>
    <scope>NUCLEOTIDE SEQUENCE [LARGE SCALE GENOMIC DNA]</scope>
    <source>
        <strain evidence="1 2">SOSP1-30</strain>
    </source>
</reference>
<dbReference type="RefSeq" id="WP_201375178.1">
    <property type="nucleotide sequence ID" value="NZ_BNJG01000003.1"/>
</dbReference>